<dbReference type="SUPFAM" id="SSF103007">
    <property type="entry name" value="Hypothetical protein TT1725"/>
    <property type="match status" value="1"/>
</dbReference>
<dbReference type="AlphaFoldDB" id="A0A936TCL9"/>
<protein>
    <submittedName>
        <fullName evidence="1">DUF503 domain-containing protein</fullName>
    </submittedName>
</protein>
<organism evidence="1 2">
    <name type="scientific">Candidatus Neomicrothrix subdominans</name>
    <dbReference type="NCBI Taxonomy" id="2954438"/>
    <lineage>
        <taxon>Bacteria</taxon>
        <taxon>Bacillati</taxon>
        <taxon>Actinomycetota</taxon>
        <taxon>Acidimicrobiia</taxon>
        <taxon>Acidimicrobiales</taxon>
        <taxon>Microthrixaceae</taxon>
        <taxon>Candidatus Neomicrothrix</taxon>
    </lineage>
</organism>
<dbReference type="Gene3D" id="3.30.70.1120">
    <property type="entry name" value="TT1725-like"/>
    <property type="match status" value="1"/>
</dbReference>
<gene>
    <name evidence="1" type="ORF">IPN02_05785</name>
</gene>
<dbReference type="EMBL" id="JADJZA010000001">
    <property type="protein sequence ID" value="MBK9296368.1"/>
    <property type="molecule type" value="Genomic_DNA"/>
</dbReference>
<dbReference type="Pfam" id="PF04456">
    <property type="entry name" value="DUF503"/>
    <property type="match status" value="1"/>
</dbReference>
<name>A0A936TCL9_9ACTN</name>
<dbReference type="PANTHER" id="PTHR36441:SF1">
    <property type="entry name" value="DUF503 DOMAIN-CONTAINING PROTEIN"/>
    <property type="match status" value="1"/>
</dbReference>
<proteinExistence type="predicted"/>
<dbReference type="Proteomes" id="UP000727993">
    <property type="component" value="Unassembled WGS sequence"/>
</dbReference>
<dbReference type="InterPro" id="IPR036746">
    <property type="entry name" value="TT1725-like_sf"/>
</dbReference>
<sequence length="99" mass="11106">MAELHVLAARFDLRVGGAASLKAKRIALRPILDRLANRREISVAEIDHQDSWQLASLGLAVVATTPGRCEEAMDSAERLIWSRPEIEVLDVTNWWLETD</sequence>
<comment type="caution">
    <text evidence="1">The sequence shown here is derived from an EMBL/GenBank/DDBJ whole genome shotgun (WGS) entry which is preliminary data.</text>
</comment>
<accession>A0A936TCL9</accession>
<reference evidence="1 2" key="1">
    <citation type="submission" date="2020-10" db="EMBL/GenBank/DDBJ databases">
        <title>Connecting structure to function with the recovery of over 1000 high-quality activated sludge metagenome-assembled genomes encoding full-length rRNA genes using long-read sequencing.</title>
        <authorList>
            <person name="Singleton C.M."/>
            <person name="Petriglieri F."/>
            <person name="Kristensen J.M."/>
            <person name="Kirkegaard R.H."/>
            <person name="Michaelsen T.Y."/>
            <person name="Andersen M.H."/>
            <person name="Karst S.M."/>
            <person name="Dueholm M.S."/>
            <person name="Nielsen P.H."/>
            <person name="Albertsen M."/>
        </authorList>
    </citation>
    <scope>NUCLEOTIDE SEQUENCE [LARGE SCALE GENOMIC DNA]</scope>
    <source>
        <strain evidence="1">Lyne_18-Q3-R50-59_MAXAC.006</strain>
    </source>
</reference>
<dbReference type="InterPro" id="IPR007546">
    <property type="entry name" value="DUF503"/>
</dbReference>
<evidence type="ECO:0000313" key="1">
    <source>
        <dbReference type="EMBL" id="MBK9296368.1"/>
    </source>
</evidence>
<dbReference type="PANTHER" id="PTHR36441">
    <property type="entry name" value="HYPOTHETICAL CYTOSOLIC PROTEIN"/>
    <property type="match status" value="1"/>
</dbReference>
<evidence type="ECO:0000313" key="2">
    <source>
        <dbReference type="Proteomes" id="UP000727993"/>
    </source>
</evidence>